<comment type="caution">
    <text evidence="9">The sequence shown here is derived from an EMBL/GenBank/DDBJ whole genome shotgun (WGS) entry which is preliminary data.</text>
</comment>
<dbReference type="InterPro" id="IPR005066">
    <property type="entry name" value="MoCF_OxRdtse_dimer"/>
</dbReference>
<dbReference type="InterPro" id="IPR036400">
    <property type="entry name" value="Cyt_B5-like_heme/steroid_sf"/>
</dbReference>
<evidence type="ECO:0000256" key="5">
    <source>
        <dbReference type="ARBA" id="ARBA00022723"/>
    </source>
</evidence>
<dbReference type="InterPro" id="IPR000572">
    <property type="entry name" value="OxRdtase_Mopterin-bd_dom"/>
</dbReference>
<gene>
    <name evidence="9" type="ORF">N7G274_004477</name>
</gene>
<dbReference type="Pfam" id="PF00174">
    <property type="entry name" value="Oxidored_molyb"/>
    <property type="match status" value="1"/>
</dbReference>
<dbReference type="InterPro" id="IPR001199">
    <property type="entry name" value="Cyt_B5-like_heme/steroid-bd"/>
</dbReference>
<dbReference type="SUPFAM" id="SSF81296">
    <property type="entry name" value="E set domains"/>
    <property type="match status" value="1"/>
</dbReference>
<dbReference type="EC" id="1.7.1.3" evidence="2"/>
<comment type="catalytic activity">
    <reaction evidence="7">
        <text>nitrite + NADP(+) + H2O = nitrate + NADPH + H(+)</text>
        <dbReference type="Rhea" id="RHEA:19061"/>
        <dbReference type="ChEBI" id="CHEBI:15377"/>
        <dbReference type="ChEBI" id="CHEBI:15378"/>
        <dbReference type="ChEBI" id="CHEBI:16301"/>
        <dbReference type="ChEBI" id="CHEBI:17632"/>
        <dbReference type="ChEBI" id="CHEBI:57783"/>
        <dbReference type="ChEBI" id="CHEBI:58349"/>
        <dbReference type="EC" id="1.7.1.3"/>
    </reaction>
</comment>
<dbReference type="SMART" id="SM01117">
    <property type="entry name" value="Cyt-b5"/>
    <property type="match status" value="1"/>
</dbReference>
<evidence type="ECO:0000256" key="6">
    <source>
        <dbReference type="ARBA" id="ARBA00023002"/>
    </source>
</evidence>
<protein>
    <recommendedName>
        <fullName evidence="3">Nitrate reductase [NADPH]</fullName>
        <ecNumber evidence="2">1.7.1.3</ecNumber>
    </recommendedName>
</protein>
<evidence type="ECO:0000313" key="9">
    <source>
        <dbReference type="EMBL" id="KAL2042718.1"/>
    </source>
</evidence>
<dbReference type="PANTHER" id="PTHR19372">
    <property type="entry name" value="SULFITE REDUCTASE"/>
    <property type="match status" value="1"/>
</dbReference>
<evidence type="ECO:0000256" key="4">
    <source>
        <dbReference type="ARBA" id="ARBA00022505"/>
    </source>
</evidence>
<dbReference type="SUPFAM" id="SSF56524">
    <property type="entry name" value="Oxidoreductase molybdopterin-binding domain"/>
    <property type="match status" value="1"/>
</dbReference>
<feature type="domain" description="Cytochrome b5 heme-binding" evidence="8">
    <location>
        <begin position="253"/>
        <end position="331"/>
    </location>
</feature>
<sequence>MNDEPLPPDHGAPVWVIVPGYVGGRCVKWLKKVWVSVKENESHYRIWDNRVLPSFITEKDGEFAMTMFNHPSSACNEQNLNSVIVRPSQGEKLPLLEARKGKTYRIEGYAYDGGGHDVQRVEVSLDGGETWLYCIRRFPDAPIRHGNKFWTWLYWHVDVKLAHLLRAKNISIRCWNVFKNTEPEHPTWNTMAHGMTNNCWYKVKPEVIEEREDGVPEILFRHPCEPGTGDEGWMKPSNEQKIVDAKTSGDAPAKQFTREVIEKHDNEKSCWIVADGKVYDTTSVLEWHPGGATAILGHAGKVHQETSDEFASIHNGDASQKLNECILGKVTEKPATFIEKHAEARAKELAQPSQVNEDLVLQKHRWVPVRLRERKEVSQECF</sequence>
<dbReference type="EMBL" id="JBEFKJ010000013">
    <property type="protein sequence ID" value="KAL2042718.1"/>
    <property type="molecule type" value="Genomic_DNA"/>
</dbReference>
<organism evidence="9 10">
    <name type="scientific">Stereocaulon virgatum</name>
    <dbReference type="NCBI Taxonomy" id="373712"/>
    <lineage>
        <taxon>Eukaryota</taxon>
        <taxon>Fungi</taxon>
        <taxon>Dikarya</taxon>
        <taxon>Ascomycota</taxon>
        <taxon>Pezizomycotina</taxon>
        <taxon>Lecanoromycetes</taxon>
        <taxon>OSLEUM clade</taxon>
        <taxon>Lecanoromycetidae</taxon>
        <taxon>Lecanorales</taxon>
        <taxon>Lecanorineae</taxon>
        <taxon>Stereocaulaceae</taxon>
        <taxon>Stereocaulon</taxon>
    </lineage>
</organism>
<dbReference type="PRINTS" id="PR00407">
    <property type="entry name" value="EUMOPTERIN"/>
</dbReference>
<dbReference type="InterPro" id="IPR014756">
    <property type="entry name" value="Ig_E-set"/>
</dbReference>
<dbReference type="PANTHER" id="PTHR19372:SF7">
    <property type="entry name" value="SULFITE OXIDASE, MITOCHONDRIAL"/>
    <property type="match status" value="1"/>
</dbReference>
<dbReference type="InterPro" id="IPR036374">
    <property type="entry name" value="OxRdtase_Mopterin-bd_sf"/>
</dbReference>
<dbReference type="Pfam" id="PF03404">
    <property type="entry name" value="Mo-co_dimer"/>
    <property type="match status" value="1"/>
</dbReference>
<evidence type="ECO:0000256" key="3">
    <source>
        <dbReference type="ARBA" id="ARBA00015499"/>
    </source>
</evidence>
<dbReference type="Gene3D" id="3.90.420.10">
    <property type="entry name" value="Oxidoreductase, molybdopterin-binding domain"/>
    <property type="match status" value="1"/>
</dbReference>
<keyword evidence="10" id="KW-1185">Reference proteome</keyword>
<evidence type="ECO:0000256" key="1">
    <source>
        <dbReference type="ARBA" id="ARBA00001924"/>
    </source>
</evidence>
<evidence type="ECO:0000259" key="8">
    <source>
        <dbReference type="PROSITE" id="PS50255"/>
    </source>
</evidence>
<accession>A0ABR4AAG3</accession>
<keyword evidence="6" id="KW-0560">Oxidoreductase</keyword>
<dbReference type="Pfam" id="PF00173">
    <property type="entry name" value="Cyt-b5"/>
    <property type="match status" value="1"/>
</dbReference>
<comment type="cofactor">
    <cofactor evidence="1">
        <name>Mo-molybdopterin</name>
        <dbReference type="ChEBI" id="CHEBI:71302"/>
    </cofactor>
</comment>
<keyword evidence="5" id="KW-0479">Metal-binding</keyword>
<name>A0ABR4AAG3_9LECA</name>
<evidence type="ECO:0000313" key="10">
    <source>
        <dbReference type="Proteomes" id="UP001590950"/>
    </source>
</evidence>
<keyword evidence="4" id="KW-0500">Molybdenum</keyword>
<reference evidence="9 10" key="1">
    <citation type="submission" date="2024-09" db="EMBL/GenBank/DDBJ databases">
        <title>Rethinking Asexuality: The Enigmatic Case of Functional Sexual Genes in Lepraria (Stereocaulaceae).</title>
        <authorList>
            <person name="Doellman M."/>
            <person name="Sun Y."/>
            <person name="Barcenas-Pena A."/>
            <person name="Lumbsch H.T."/>
            <person name="Grewe F."/>
        </authorList>
    </citation>
    <scope>NUCLEOTIDE SEQUENCE [LARGE SCALE GENOMIC DNA]</scope>
    <source>
        <strain evidence="9 10">Mercado 3170</strain>
    </source>
</reference>
<dbReference type="PROSITE" id="PS50255">
    <property type="entry name" value="CYTOCHROME_B5_2"/>
    <property type="match status" value="1"/>
</dbReference>
<proteinExistence type="predicted"/>
<evidence type="ECO:0000256" key="2">
    <source>
        <dbReference type="ARBA" id="ARBA00012673"/>
    </source>
</evidence>
<dbReference type="Gene3D" id="2.60.40.650">
    <property type="match status" value="1"/>
</dbReference>
<dbReference type="SUPFAM" id="SSF55856">
    <property type="entry name" value="Cytochrome b5-like heme/steroid binding domain"/>
    <property type="match status" value="1"/>
</dbReference>
<dbReference type="InterPro" id="IPR008335">
    <property type="entry name" value="Mopterin_OxRdtase_euk"/>
</dbReference>
<dbReference type="Proteomes" id="UP001590950">
    <property type="component" value="Unassembled WGS sequence"/>
</dbReference>
<evidence type="ECO:0000256" key="7">
    <source>
        <dbReference type="ARBA" id="ARBA00049155"/>
    </source>
</evidence>
<dbReference type="Gene3D" id="3.10.120.10">
    <property type="entry name" value="Cytochrome b5-like heme/steroid binding domain"/>
    <property type="match status" value="1"/>
</dbReference>